<evidence type="ECO:0000313" key="3">
    <source>
        <dbReference type="Proteomes" id="UP000193781"/>
    </source>
</evidence>
<gene>
    <name evidence="2" type="ORF">AWC17_15305</name>
</gene>
<sequence length="270" mass="29435">MRHITPDRYDELRREWIAEHAGIWNMQKRRAELLNRQIRKRVRMSAAARPNPYDDNVIHPHWARNGSTVDIIVERIVVGLCALLAPVGWLAGRLLYEYLVQFIPGRLRAYPIPALFAAAAGIGTLTALLYSPDDSLIGTIAPPYVLAQIPATFAAASIYGILNGWLAIDGSASWWPLTPAPLPVDLTIPMGPDDLTAPPVFDTDDPHPPVDMTPLTQITQSLQSLHLVRATAAVCAIGTAWMIGAVGVGIKDAVEHTVSSPAWSSPSQLH</sequence>
<evidence type="ECO:0000313" key="2">
    <source>
        <dbReference type="EMBL" id="ORW16104.1"/>
    </source>
</evidence>
<dbReference type="Proteomes" id="UP000193781">
    <property type="component" value="Unassembled WGS sequence"/>
</dbReference>
<accession>A0A1X1YYI8</accession>
<comment type="caution">
    <text evidence="2">The sequence shown here is derived from an EMBL/GenBank/DDBJ whole genome shotgun (WGS) entry which is preliminary data.</text>
</comment>
<feature type="transmembrane region" description="Helical" evidence="1">
    <location>
        <begin position="72"/>
        <end position="92"/>
    </location>
</feature>
<dbReference type="OrthoDB" id="4697037at2"/>
<feature type="transmembrane region" description="Helical" evidence="1">
    <location>
        <begin position="144"/>
        <end position="168"/>
    </location>
</feature>
<keyword evidence="1" id="KW-0472">Membrane</keyword>
<feature type="transmembrane region" description="Helical" evidence="1">
    <location>
        <begin position="230"/>
        <end position="250"/>
    </location>
</feature>
<dbReference type="RefSeq" id="WP_085165292.1">
    <property type="nucleotide sequence ID" value="NZ_JACKSS010000080.1"/>
</dbReference>
<feature type="transmembrane region" description="Helical" evidence="1">
    <location>
        <begin position="112"/>
        <end position="132"/>
    </location>
</feature>
<reference evidence="2 3" key="1">
    <citation type="submission" date="2016-01" db="EMBL/GenBank/DDBJ databases">
        <title>The new phylogeny of the genus Mycobacterium.</title>
        <authorList>
            <person name="Tarcisio F."/>
            <person name="Conor M."/>
            <person name="Antonella G."/>
            <person name="Elisabetta G."/>
            <person name="Giulia F.S."/>
            <person name="Sara T."/>
            <person name="Anna F."/>
            <person name="Clotilde B."/>
            <person name="Roberto B."/>
            <person name="Veronica D.S."/>
            <person name="Fabio R."/>
            <person name="Monica P."/>
            <person name="Olivier J."/>
            <person name="Enrico T."/>
            <person name="Nicola S."/>
        </authorList>
    </citation>
    <scope>NUCLEOTIDE SEQUENCE [LARGE SCALE GENOMIC DNA]</scope>
    <source>
        <strain evidence="2 3">DSM 44803</strain>
    </source>
</reference>
<keyword evidence="1" id="KW-1133">Transmembrane helix</keyword>
<name>A0A1X1YYI8_9MYCO</name>
<keyword evidence="1" id="KW-0812">Transmembrane</keyword>
<evidence type="ECO:0000256" key="1">
    <source>
        <dbReference type="SAM" id="Phobius"/>
    </source>
</evidence>
<organism evidence="2 3">
    <name type="scientific">Mycobacterium nebraskense</name>
    <dbReference type="NCBI Taxonomy" id="244292"/>
    <lineage>
        <taxon>Bacteria</taxon>
        <taxon>Bacillati</taxon>
        <taxon>Actinomycetota</taxon>
        <taxon>Actinomycetes</taxon>
        <taxon>Mycobacteriales</taxon>
        <taxon>Mycobacteriaceae</taxon>
        <taxon>Mycobacterium</taxon>
    </lineage>
</organism>
<protein>
    <submittedName>
        <fullName evidence="2">Uncharacterized protein</fullName>
    </submittedName>
</protein>
<keyword evidence="3" id="KW-1185">Reference proteome</keyword>
<proteinExistence type="predicted"/>
<dbReference type="EMBL" id="LQPH01000164">
    <property type="protein sequence ID" value="ORW16104.1"/>
    <property type="molecule type" value="Genomic_DNA"/>
</dbReference>
<dbReference type="AlphaFoldDB" id="A0A1X1YYI8"/>